<dbReference type="STRING" id="254406.SAMN04488042_11152"/>
<dbReference type="Proteomes" id="UP000199144">
    <property type="component" value="Unassembled WGS sequence"/>
</dbReference>
<evidence type="ECO:0000313" key="9">
    <source>
        <dbReference type="EMBL" id="SFM64905.1"/>
    </source>
</evidence>
<comment type="subunit">
    <text evidence="7">The complex comprises the extracytoplasmic solute receptor protein and the two transmembrane proteins.</text>
</comment>
<feature type="transmembrane region" description="Helical" evidence="7">
    <location>
        <begin position="45"/>
        <end position="67"/>
    </location>
</feature>
<comment type="function">
    <text evidence="7">Part of the tripartite ATP-independent periplasmic (TRAP) transport system.</text>
</comment>
<evidence type="ECO:0000313" key="10">
    <source>
        <dbReference type="Proteomes" id="UP000199144"/>
    </source>
</evidence>
<dbReference type="GO" id="GO:0022857">
    <property type="term" value="F:transmembrane transporter activity"/>
    <property type="evidence" value="ECO:0007669"/>
    <property type="project" value="UniProtKB-UniRule"/>
</dbReference>
<keyword evidence="6 7" id="KW-0472">Membrane</keyword>
<dbReference type="GO" id="GO:0005886">
    <property type="term" value="C:plasma membrane"/>
    <property type="evidence" value="ECO:0007669"/>
    <property type="project" value="UniProtKB-SubCell"/>
</dbReference>
<feature type="transmembrane region" description="Helical" evidence="7">
    <location>
        <begin position="12"/>
        <end position="39"/>
    </location>
</feature>
<organism evidence="9 10">
    <name type="scientific">Shimia aestuarii</name>
    <dbReference type="NCBI Taxonomy" id="254406"/>
    <lineage>
        <taxon>Bacteria</taxon>
        <taxon>Pseudomonadati</taxon>
        <taxon>Pseudomonadota</taxon>
        <taxon>Alphaproteobacteria</taxon>
        <taxon>Rhodobacterales</taxon>
        <taxon>Roseobacteraceae</taxon>
    </lineage>
</organism>
<dbReference type="Pfam" id="PF04290">
    <property type="entry name" value="DctQ"/>
    <property type="match status" value="1"/>
</dbReference>
<sequence length="179" mass="19505">MSWLAQFSMRLNVIVTAVCAAILVSMLCISFSGALYQAIVGDALSWTYSLARQFVPWIALLSITVAFRGGEHVAMKLVTNAMPAFLRTVLHVMTIAAIGVLGLVLLVYGIQFTVESDQLVMISDQIQFSQRWVTASLPVAGAIMLVHLVAGRALIEETPPHEMDFPVSSQEAAQNVELR</sequence>
<feature type="transmembrane region" description="Helical" evidence="7">
    <location>
        <begin position="132"/>
        <end position="155"/>
    </location>
</feature>
<keyword evidence="3" id="KW-1003">Cell membrane</keyword>
<evidence type="ECO:0000256" key="6">
    <source>
        <dbReference type="ARBA" id="ARBA00023136"/>
    </source>
</evidence>
<keyword evidence="2 7" id="KW-0813">Transport</keyword>
<proteinExistence type="inferred from homology"/>
<feature type="transmembrane region" description="Helical" evidence="7">
    <location>
        <begin position="88"/>
        <end position="112"/>
    </location>
</feature>
<evidence type="ECO:0000259" key="8">
    <source>
        <dbReference type="Pfam" id="PF04290"/>
    </source>
</evidence>
<keyword evidence="4 7" id="KW-0812">Transmembrane</keyword>
<name>A0A1I4SKE5_9RHOB</name>
<dbReference type="EMBL" id="FOTQ01000011">
    <property type="protein sequence ID" value="SFM64905.1"/>
    <property type="molecule type" value="Genomic_DNA"/>
</dbReference>
<keyword evidence="7" id="KW-0997">Cell inner membrane</keyword>
<dbReference type="RefSeq" id="WP_093096323.1">
    <property type="nucleotide sequence ID" value="NZ_FOTQ01000011.1"/>
</dbReference>
<evidence type="ECO:0000256" key="4">
    <source>
        <dbReference type="ARBA" id="ARBA00022692"/>
    </source>
</evidence>
<evidence type="ECO:0000256" key="5">
    <source>
        <dbReference type="ARBA" id="ARBA00022989"/>
    </source>
</evidence>
<keyword evidence="5 7" id="KW-1133">Transmembrane helix</keyword>
<evidence type="ECO:0000256" key="2">
    <source>
        <dbReference type="ARBA" id="ARBA00022448"/>
    </source>
</evidence>
<dbReference type="AlphaFoldDB" id="A0A1I4SKE5"/>
<evidence type="ECO:0000256" key="3">
    <source>
        <dbReference type="ARBA" id="ARBA00022475"/>
    </source>
</evidence>
<reference evidence="9 10" key="1">
    <citation type="submission" date="2016-10" db="EMBL/GenBank/DDBJ databases">
        <authorList>
            <person name="de Groot N.N."/>
        </authorList>
    </citation>
    <scope>NUCLEOTIDE SEQUENCE [LARGE SCALE GENOMIC DNA]</scope>
    <source>
        <strain evidence="9 10">DSM 15283</strain>
    </source>
</reference>
<dbReference type="OrthoDB" id="6158950at2"/>
<accession>A0A1I4SKE5</accession>
<evidence type="ECO:0000256" key="7">
    <source>
        <dbReference type="RuleBase" id="RU369079"/>
    </source>
</evidence>
<gene>
    <name evidence="9" type="ORF">SAMN04488042_11152</name>
</gene>
<protein>
    <recommendedName>
        <fullName evidence="7">TRAP transporter small permease protein</fullName>
    </recommendedName>
</protein>
<feature type="domain" description="Tripartite ATP-independent periplasmic transporters DctQ component" evidence="8">
    <location>
        <begin position="27"/>
        <end position="150"/>
    </location>
</feature>
<keyword evidence="10" id="KW-1185">Reference proteome</keyword>
<dbReference type="InterPro" id="IPR055348">
    <property type="entry name" value="DctQ"/>
</dbReference>
<comment type="similarity">
    <text evidence="7">Belongs to the TRAP transporter small permease family.</text>
</comment>
<comment type="subcellular location">
    <subcellularLocation>
        <location evidence="7">Cell inner membrane</location>
        <topology evidence="7">Multi-pass membrane protein</topology>
    </subcellularLocation>
    <subcellularLocation>
        <location evidence="1">Cell membrane</location>
        <topology evidence="1">Multi-pass membrane protein</topology>
    </subcellularLocation>
</comment>
<evidence type="ECO:0000256" key="1">
    <source>
        <dbReference type="ARBA" id="ARBA00004651"/>
    </source>
</evidence>